<reference evidence="1" key="1">
    <citation type="submission" date="2021-05" db="EMBL/GenBank/DDBJ databases">
        <authorList>
            <person name="Pan Q."/>
            <person name="Jouanno E."/>
            <person name="Zahm M."/>
            <person name="Klopp C."/>
            <person name="Cabau C."/>
            <person name="Louis A."/>
            <person name="Berthelot C."/>
            <person name="Parey E."/>
            <person name="Roest Crollius H."/>
            <person name="Montfort J."/>
            <person name="Robinson-Rechavi M."/>
            <person name="Bouchez O."/>
            <person name="Lampietro C."/>
            <person name="Lopez Roques C."/>
            <person name="Donnadieu C."/>
            <person name="Postlethwait J."/>
            <person name="Bobe J."/>
            <person name="Dillon D."/>
            <person name="Chandos A."/>
            <person name="von Hippel F."/>
            <person name="Guiguen Y."/>
        </authorList>
    </citation>
    <scope>NUCLEOTIDE SEQUENCE</scope>
    <source>
        <strain evidence="1">YG-Jan2019</strain>
    </source>
</reference>
<keyword evidence="2" id="KW-1185">Reference proteome</keyword>
<dbReference type="EMBL" id="CM055735">
    <property type="protein sequence ID" value="KAJ8007837.1"/>
    <property type="molecule type" value="Genomic_DNA"/>
</dbReference>
<gene>
    <name evidence="1" type="ORF">DPEC_G00098340</name>
</gene>
<name>A0ACC2GW80_DALPE</name>
<accession>A0ACC2GW80</accession>
<dbReference type="Proteomes" id="UP001157502">
    <property type="component" value="Chromosome 8"/>
</dbReference>
<proteinExistence type="predicted"/>
<evidence type="ECO:0000313" key="1">
    <source>
        <dbReference type="EMBL" id="KAJ8007837.1"/>
    </source>
</evidence>
<organism evidence="1 2">
    <name type="scientific">Dallia pectoralis</name>
    <name type="common">Alaska blackfish</name>
    <dbReference type="NCBI Taxonomy" id="75939"/>
    <lineage>
        <taxon>Eukaryota</taxon>
        <taxon>Metazoa</taxon>
        <taxon>Chordata</taxon>
        <taxon>Craniata</taxon>
        <taxon>Vertebrata</taxon>
        <taxon>Euteleostomi</taxon>
        <taxon>Actinopterygii</taxon>
        <taxon>Neopterygii</taxon>
        <taxon>Teleostei</taxon>
        <taxon>Protacanthopterygii</taxon>
        <taxon>Esociformes</taxon>
        <taxon>Umbridae</taxon>
        <taxon>Dallia</taxon>
    </lineage>
</organism>
<comment type="caution">
    <text evidence="1">The sequence shown here is derived from an EMBL/GenBank/DDBJ whole genome shotgun (WGS) entry which is preliminary data.</text>
</comment>
<protein>
    <submittedName>
        <fullName evidence="1">Uncharacterized protein</fullName>
    </submittedName>
</protein>
<sequence>MLAQLVEEHKDSLKSKFGPGVTARGKKQIWERIAQTINGSFPLLVRTSEDCEKRWYVLQSKAREEIAGHKRESSRTGYNVLYFCGSHLQPETEFCSSCGKNIKFLHDANKPGTSEGSTGNSALASFRKFRILKEKERQSCFKKKKEPLKEKPVKISVGIMRMVDRVLKPVRGMALPLLVEPAVNAEQLQKAAEQKMKDFNKNLKSGPYLLLYPDGTKIINIPGTETVFSLKRYKEAVGKAYQRITVYICTTEDFLTNAQQANSDSSDSEVIVTSRSAAEFNVADTVVFDPILNSTSGGFGESNVDSTAPIMCDSEEDPEMSVGAKETTCYSKYTQLYAPIVIEDDQDSGSDEGSHDIPQNAEVEHPSISDVIANMALQIDRHAVSRFNICRSDIWDGAVRGFKRGTFSEMKDLFVKCSDDAGRFEESIDTGGPKREFLSLLMKRLNKRPIFDGPEESRYLVYNSTDSVCGFKISNIK</sequence>
<evidence type="ECO:0000313" key="2">
    <source>
        <dbReference type="Proteomes" id="UP001157502"/>
    </source>
</evidence>